<keyword evidence="2" id="KW-1185">Reference proteome</keyword>
<sequence>MRRMPTVLPKLIRTAELTGDLEVWVFHPSDLQARRDPGTGVWRLTPAHCPHGSASSSRVFKSDTD</sequence>
<accession>A0A5B7G9F4</accession>
<gene>
    <name evidence="1" type="ORF">E2C01_050596</name>
</gene>
<dbReference type="Proteomes" id="UP000324222">
    <property type="component" value="Unassembled WGS sequence"/>
</dbReference>
<evidence type="ECO:0000313" key="2">
    <source>
        <dbReference type="Proteomes" id="UP000324222"/>
    </source>
</evidence>
<dbReference type="AlphaFoldDB" id="A0A5B7G9F4"/>
<comment type="caution">
    <text evidence="1">The sequence shown here is derived from an EMBL/GenBank/DDBJ whole genome shotgun (WGS) entry which is preliminary data.</text>
</comment>
<proteinExistence type="predicted"/>
<name>A0A5B7G9F4_PORTR</name>
<evidence type="ECO:0000313" key="1">
    <source>
        <dbReference type="EMBL" id="MPC56631.1"/>
    </source>
</evidence>
<organism evidence="1 2">
    <name type="scientific">Portunus trituberculatus</name>
    <name type="common">Swimming crab</name>
    <name type="synonym">Neptunus trituberculatus</name>
    <dbReference type="NCBI Taxonomy" id="210409"/>
    <lineage>
        <taxon>Eukaryota</taxon>
        <taxon>Metazoa</taxon>
        <taxon>Ecdysozoa</taxon>
        <taxon>Arthropoda</taxon>
        <taxon>Crustacea</taxon>
        <taxon>Multicrustacea</taxon>
        <taxon>Malacostraca</taxon>
        <taxon>Eumalacostraca</taxon>
        <taxon>Eucarida</taxon>
        <taxon>Decapoda</taxon>
        <taxon>Pleocyemata</taxon>
        <taxon>Brachyura</taxon>
        <taxon>Eubrachyura</taxon>
        <taxon>Portunoidea</taxon>
        <taxon>Portunidae</taxon>
        <taxon>Portuninae</taxon>
        <taxon>Portunus</taxon>
    </lineage>
</organism>
<dbReference type="EMBL" id="VSRR010014105">
    <property type="protein sequence ID" value="MPC56631.1"/>
    <property type="molecule type" value="Genomic_DNA"/>
</dbReference>
<protein>
    <submittedName>
        <fullName evidence="1">Uncharacterized protein</fullName>
    </submittedName>
</protein>
<reference evidence="1 2" key="1">
    <citation type="submission" date="2019-05" db="EMBL/GenBank/DDBJ databases">
        <title>Another draft genome of Portunus trituberculatus and its Hox gene families provides insights of decapod evolution.</title>
        <authorList>
            <person name="Jeong J.-H."/>
            <person name="Song I."/>
            <person name="Kim S."/>
            <person name="Choi T."/>
            <person name="Kim D."/>
            <person name="Ryu S."/>
            <person name="Kim W."/>
        </authorList>
    </citation>
    <scope>NUCLEOTIDE SEQUENCE [LARGE SCALE GENOMIC DNA]</scope>
    <source>
        <tissue evidence="1">Muscle</tissue>
    </source>
</reference>